<evidence type="ECO:0000256" key="2">
    <source>
        <dbReference type="ARBA" id="ARBA00022741"/>
    </source>
</evidence>
<dbReference type="PANTHER" id="PTHR44329:SF288">
    <property type="entry name" value="MITOGEN-ACTIVATED PROTEIN KINASE KINASE KINASE 20"/>
    <property type="match status" value="1"/>
</dbReference>
<dbReference type="GO" id="GO:0004674">
    <property type="term" value="F:protein serine/threonine kinase activity"/>
    <property type="evidence" value="ECO:0007669"/>
    <property type="project" value="TreeGrafter"/>
</dbReference>
<gene>
    <name evidence="7" type="ORF">F1559_004416</name>
</gene>
<feature type="domain" description="Protein kinase" evidence="6">
    <location>
        <begin position="114"/>
        <end position="441"/>
    </location>
</feature>
<dbReference type="PROSITE" id="PS50011">
    <property type="entry name" value="PROTEIN_KINASE_DOM"/>
    <property type="match status" value="1"/>
</dbReference>
<proteinExistence type="predicted"/>
<dbReference type="Pfam" id="PF00069">
    <property type="entry name" value="Pkinase"/>
    <property type="match status" value="1"/>
</dbReference>
<dbReference type="InterPro" id="IPR011009">
    <property type="entry name" value="Kinase-like_dom_sf"/>
</dbReference>
<evidence type="ECO:0000256" key="1">
    <source>
        <dbReference type="ARBA" id="ARBA00022679"/>
    </source>
</evidence>
<keyword evidence="8" id="KW-1185">Reference proteome</keyword>
<dbReference type="PANTHER" id="PTHR44329">
    <property type="entry name" value="SERINE/THREONINE-PROTEIN KINASE TNNI3K-RELATED"/>
    <property type="match status" value="1"/>
</dbReference>
<dbReference type="GO" id="GO:0005524">
    <property type="term" value="F:ATP binding"/>
    <property type="evidence" value="ECO:0007669"/>
    <property type="project" value="UniProtKB-UniRule"/>
</dbReference>
<dbReference type="SMART" id="SM00220">
    <property type="entry name" value="S_TKc"/>
    <property type="match status" value="1"/>
</dbReference>
<keyword evidence="2 5" id="KW-0547">Nucleotide-binding</keyword>
<dbReference type="InterPro" id="IPR051681">
    <property type="entry name" value="Ser/Thr_Kinases-Pseudokinases"/>
</dbReference>
<evidence type="ECO:0000313" key="7">
    <source>
        <dbReference type="EMBL" id="KAF6003402.1"/>
    </source>
</evidence>
<evidence type="ECO:0000259" key="6">
    <source>
        <dbReference type="PROSITE" id="PS50011"/>
    </source>
</evidence>
<keyword evidence="3" id="KW-0418">Kinase</keyword>
<evidence type="ECO:0000256" key="3">
    <source>
        <dbReference type="ARBA" id="ARBA00022777"/>
    </source>
</evidence>
<dbReference type="EMBL" id="VWRR01000007">
    <property type="protein sequence ID" value="KAF6003402.1"/>
    <property type="molecule type" value="Genomic_DNA"/>
</dbReference>
<protein>
    <recommendedName>
        <fullName evidence="6">Protein kinase domain-containing protein</fullName>
    </recommendedName>
</protein>
<dbReference type="PROSITE" id="PS00107">
    <property type="entry name" value="PROTEIN_KINASE_ATP"/>
    <property type="match status" value="1"/>
</dbReference>
<organism evidence="7 8">
    <name type="scientific">Cyanidiococcus yangmingshanensis</name>
    <dbReference type="NCBI Taxonomy" id="2690220"/>
    <lineage>
        <taxon>Eukaryota</taxon>
        <taxon>Rhodophyta</taxon>
        <taxon>Bangiophyceae</taxon>
        <taxon>Cyanidiales</taxon>
        <taxon>Cyanidiaceae</taxon>
        <taxon>Cyanidiococcus</taxon>
    </lineage>
</organism>
<feature type="binding site" evidence="5">
    <location>
        <position position="146"/>
    </location>
    <ligand>
        <name>ATP</name>
        <dbReference type="ChEBI" id="CHEBI:30616"/>
    </ligand>
</feature>
<comment type="caution">
    <text evidence="7">The sequence shown here is derived from an EMBL/GenBank/DDBJ whole genome shotgun (WGS) entry which is preliminary data.</text>
</comment>
<dbReference type="InterPro" id="IPR000719">
    <property type="entry name" value="Prot_kinase_dom"/>
</dbReference>
<accession>A0A7J7IJW7</accession>
<dbReference type="SUPFAM" id="SSF56112">
    <property type="entry name" value="Protein kinase-like (PK-like)"/>
    <property type="match status" value="1"/>
</dbReference>
<dbReference type="Proteomes" id="UP000530660">
    <property type="component" value="Unassembled WGS sequence"/>
</dbReference>
<reference evidence="7 8" key="1">
    <citation type="journal article" date="2020" name="J. Phycol.">
        <title>Comparative genome analysis reveals Cyanidiococcus gen. nov., a new extremophilic red algal genus sister to Cyanidioschyzon (Cyanidioschyzonaceae, Rhodophyta).</title>
        <authorList>
            <person name="Liu S.-L."/>
            <person name="Chiang Y.-R."/>
            <person name="Yoon H.S."/>
            <person name="Fu H.-Y."/>
        </authorList>
    </citation>
    <scope>NUCLEOTIDE SEQUENCE [LARGE SCALE GENOMIC DNA]</scope>
    <source>
        <strain evidence="7 8">THAL066</strain>
    </source>
</reference>
<dbReference type="Gene3D" id="1.10.510.10">
    <property type="entry name" value="Transferase(Phosphotransferase) domain 1"/>
    <property type="match status" value="1"/>
</dbReference>
<dbReference type="OrthoDB" id="4062651at2759"/>
<dbReference type="InterPro" id="IPR017441">
    <property type="entry name" value="Protein_kinase_ATP_BS"/>
</dbReference>
<dbReference type="AlphaFoldDB" id="A0A7J7IJW7"/>
<name>A0A7J7IJW7_9RHOD</name>
<sequence length="447" mass="50388">MDGISLLLGVSSSRPASRLAEAHPFHRRRCARGSFDLAERFVRRNRSLRSHLRVFNRHQTRMVFVHCGNLWRRRIRPCRGVGVRVPLRSQASGLRDYSLVPPPRYTVSPLDFVVHRSRVIGFGSFGTVYEANKAVAPEEGLLVAAKTVPKERLSGMQLHDALYYFAIERYANDQVRAAIESGDAKSLARHVARYLGYGEHAGQEWLFFERVPGATLEHYFDSGSDDAAFALALGQALGLVELDVRDGVVDLLRRLFLRIAYDTLQTLVSFAQLGMVHRDMKPLNWIVDDRAHTLRILDLGSSAFLSTPRYGAVIGYNARWGPADTDYVAPESFIDPRFPYQFDVYSCAMSLLRLAIPGLRNPAQFRTFVEEFRNMHRSDLALYASRAFAGNAAFIPDHLVTGLIVLKGEDGRLFELVRGMLRESPQDRLSPEEALVELDKIKARTPA</sequence>
<keyword evidence="1" id="KW-0808">Transferase</keyword>
<evidence type="ECO:0000256" key="4">
    <source>
        <dbReference type="ARBA" id="ARBA00022840"/>
    </source>
</evidence>
<evidence type="ECO:0000313" key="8">
    <source>
        <dbReference type="Proteomes" id="UP000530660"/>
    </source>
</evidence>
<keyword evidence="4 5" id="KW-0067">ATP-binding</keyword>
<evidence type="ECO:0000256" key="5">
    <source>
        <dbReference type="PROSITE-ProRule" id="PRU10141"/>
    </source>
</evidence>